<dbReference type="Pfam" id="PF10186">
    <property type="entry name" value="ATG14"/>
    <property type="match status" value="1"/>
</dbReference>
<feature type="region of interest" description="Disordered" evidence="4">
    <location>
        <begin position="80"/>
        <end position="132"/>
    </location>
</feature>
<dbReference type="OMA" id="YRFEYAW"/>
<dbReference type="EMBL" id="KV407454">
    <property type="protein sequence ID" value="KZF26923.1"/>
    <property type="molecule type" value="Genomic_DNA"/>
</dbReference>
<feature type="compositionally biased region" description="Basic and acidic residues" evidence="4">
    <location>
        <begin position="17"/>
        <end position="26"/>
    </location>
</feature>
<dbReference type="STRING" id="1328760.A0A165K2U0"/>
<dbReference type="GO" id="GO:0032991">
    <property type="term" value="C:protein-containing complex"/>
    <property type="evidence" value="ECO:0007669"/>
    <property type="project" value="UniProtKB-ARBA"/>
</dbReference>
<keyword evidence="6" id="KW-1185">Reference proteome</keyword>
<accession>A0A165K2U0</accession>
<feature type="compositionally biased region" description="Basic and acidic residues" evidence="4">
    <location>
        <begin position="678"/>
        <end position="692"/>
    </location>
</feature>
<dbReference type="RefSeq" id="XP_018192478.1">
    <property type="nucleotide sequence ID" value="XM_018335754.1"/>
</dbReference>
<comment type="similarity">
    <text evidence="1">Belongs to the ATG14 family.</text>
</comment>
<evidence type="ECO:0000256" key="1">
    <source>
        <dbReference type="ARBA" id="ARBA00009574"/>
    </source>
</evidence>
<dbReference type="GO" id="GO:0000323">
    <property type="term" value="C:lytic vacuole"/>
    <property type="evidence" value="ECO:0007669"/>
    <property type="project" value="TreeGrafter"/>
</dbReference>
<dbReference type="InParanoid" id="A0A165K2U0"/>
<sequence>MSRATNDGASPTTTDPVDGKAWRRERPLLLPSNRKLRHLQGISLRNLTLAPPSARIRRQTIDDESLPKTWKSPAKLLAQRETRKLEHSRSSIDLKLPTTSENDSSTSTLLTQDSSSTDTPRPGRGVMRRRSTLSWANFSPDTRQKKLESVASGRMADTWFSLHCAGNDEPVYISEVIEKAMNPSFRFFDLNSCGPLISRLDDMAIKVWAKNETLDDYNLLVELQVNLQSLQFIGKTLENSHHPLPQNCIVFHLSDGVYTSFTDLPPEEPSIGLPRVTTQGAQSSSSYDALMRLSTLDDCIQDALATRERLASQITHLLKTNEDRVTTVAQVPLSESSLTTTKRYCASQKRLLKNAISRRGELQMSLNARREAMLQGQKSQARAKEYLEGATTKLSNCRSLESETAEDIHGQRRRICEDLMNIFPIEPVSNGRPLAFTIRGVPLPANSNFGESDEDEEATAAALGHVAHVVYLLSFYLSIPLPYPVQPYASNSFVRDPISLMPRASSGGNSTSSSSNTQPNSTSFPSTSSGNGFFSFSSSSLSSAGNNNSISNYRTFPLYVRGAVRYRFEYAVFLLNKDIELLLSRQSLKVLDIRHTLPNLKYLLYVLAAGKGDLPARKAGGVRGLLVGRVTPTADGLFGSLFERDANRPGSRGSLASTNSGIGGGVGVSAGNVSARSGDNHHHEKSIKELKNGVKSPVAQTTRPHTRSSSLLSNMAVSSTATSPPSGSFRTKGFRERER</sequence>
<feature type="compositionally biased region" description="Low complexity" evidence="4">
    <location>
        <begin position="505"/>
        <end position="526"/>
    </location>
</feature>
<dbReference type="GO" id="GO:0000149">
    <property type="term" value="F:SNARE binding"/>
    <property type="evidence" value="ECO:0007669"/>
    <property type="project" value="TreeGrafter"/>
</dbReference>
<protein>
    <recommendedName>
        <fullName evidence="2">Autophagy-related protein 14</fullName>
    </recommendedName>
</protein>
<evidence type="ECO:0000256" key="3">
    <source>
        <dbReference type="ARBA" id="ARBA00023054"/>
    </source>
</evidence>
<dbReference type="Proteomes" id="UP000076632">
    <property type="component" value="Unassembled WGS sequence"/>
</dbReference>
<evidence type="ECO:0000256" key="4">
    <source>
        <dbReference type="SAM" id="MobiDB-lite"/>
    </source>
</evidence>
<keyword evidence="3" id="KW-0175">Coiled coil</keyword>
<dbReference type="GeneID" id="28900891"/>
<feature type="compositionally biased region" description="Basic and acidic residues" evidence="4">
    <location>
        <begin position="80"/>
        <end position="92"/>
    </location>
</feature>
<dbReference type="PANTHER" id="PTHR15157:SF5">
    <property type="entry name" value="UV RADIATION RESISTANCE-ASSOCIATED GENE PROTEIN"/>
    <property type="match status" value="1"/>
</dbReference>
<evidence type="ECO:0000256" key="2">
    <source>
        <dbReference type="ARBA" id="ARBA00013807"/>
    </source>
</evidence>
<feature type="region of interest" description="Disordered" evidence="4">
    <location>
        <begin position="504"/>
        <end position="526"/>
    </location>
</feature>
<dbReference type="GO" id="GO:0005768">
    <property type="term" value="C:endosome"/>
    <property type="evidence" value="ECO:0007669"/>
    <property type="project" value="TreeGrafter"/>
</dbReference>
<dbReference type="InterPro" id="IPR018791">
    <property type="entry name" value="UV_resistance/autophagy_Atg14"/>
</dbReference>
<organism evidence="5 6">
    <name type="scientific">Xylona heveae (strain CBS 132557 / TC161)</name>
    <dbReference type="NCBI Taxonomy" id="1328760"/>
    <lineage>
        <taxon>Eukaryota</taxon>
        <taxon>Fungi</taxon>
        <taxon>Dikarya</taxon>
        <taxon>Ascomycota</taxon>
        <taxon>Pezizomycotina</taxon>
        <taxon>Xylonomycetes</taxon>
        <taxon>Xylonales</taxon>
        <taxon>Xylonaceae</taxon>
        <taxon>Xylona</taxon>
    </lineage>
</organism>
<feature type="compositionally biased region" description="Polar residues" evidence="4">
    <location>
        <begin position="715"/>
        <end position="729"/>
    </location>
</feature>
<feature type="compositionally biased region" description="Polar residues" evidence="4">
    <location>
        <begin position="1"/>
        <end position="15"/>
    </location>
</feature>
<feature type="compositionally biased region" description="Low complexity" evidence="4">
    <location>
        <begin position="103"/>
        <end position="119"/>
    </location>
</feature>
<evidence type="ECO:0000313" key="6">
    <source>
        <dbReference type="Proteomes" id="UP000076632"/>
    </source>
</evidence>
<name>A0A165K2U0_XYLHT</name>
<gene>
    <name evidence="5" type="ORF">L228DRAFT_280064</name>
</gene>
<feature type="region of interest" description="Disordered" evidence="4">
    <location>
        <begin position="1"/>
        <end position="26"/>
    </location>
</feature>
<dbReference type="GO" id="GO:0035493">
    <property type="term" value="P:SNARE complex assembly"/>
    <property type="evidence" value="ECO:0007669"/>
    <property type="project" value="TreeGrafter"/>
</dbReference>
<proteinExistence type="inferred from homology"/>
<dbReference type="PANTHER" id="PTHR15157">
    <property type="entry name" value="UV RADIATION RESISTANCE-ASSOCIATED GENE PROTEIN"/>
    <property type="match status" value="1"/>
</dbReference>
<dbReference type="OrthoDB" id="72772at2759"/>
<feature type="region of interest" description="Disordered" evidence="4">
    <location>
        <begin position="667"/>
        <end position="739"/>
    </location>
</feature>
<reference evidence="5 6" key="1">
    <citation type="journal article" date="2016" name="Fungal Biol.">
        <title>The genome of Xylona heveae provides a window into fungal endophytism.</title>
        <authorList>
            <person name="Gazis R."/>
            <person name="Kuo A."/>
            <person name="Riley R."/>
            <person name="LaButti K."/>
            <person name="Lipzen A."/>
            <person name="Lin J."/>
            <person name="Amirebrahimi M."/>
            <person name="Hesse C.N."/>
            <person name="Spatafora J.W."/>
            <person name="Henrissat B."/>
            <person name="Hainaut M."/>
            <person name="Grigoriev I.V."/>
            <person name="Hibbett D.S."/>
        </authorList>
    </citation>
    <scope>NUCLEOTIDE SEQUENCE [LARGE SCALE GENOMIC DNA]</scope>
    <source>
        <strain evidence="5 6">TC161</strain>
    </source>
</reference>
<evidence type="ECO:0000313" key="5">
    <source>
        <dbReference type="EMBL" id="KZF26923.1"/>
    </source>
</evidence>
<dbReference type="AlphaFoldDB" id="A0A165K2U0"/>